<name>A0AA96JH24_9MICO</name>
<sequence length="338" mass="36869">MKPTIRVSEPAELIALVPRLLGFEPRDSIVVLGVDQADRVTMMARLDREDCLLSDVATALACAIASEVDRTRSCALVVLEYAEHPVPWGTEASEGLCLALRDSVVIRDTWVIHAGRYWAPGCDDPLCCPPGGRPVDVREGACGDEVAREPERDRPLSERRRSARRARARFLARRARDEGAWRDVALDEWTRAMRGTRPSASTAGRLGAALGVPAVRDAVIVTAFGGSSEQVHAVLHERIDSDASRCLDEVMHGSRRPVGDVARALDDALADVQELVREHERAAALAVRALLAWWQGDAEKCLVTARFALAADPASRLAALVQETAWRGIRPGWLRATG</sequence>
<dbReference type="EMBL" id="CP134880">
    <property type="protein sequence ID" value="WNM28589.1"/>
    <property type="molecule type" value="Genomic_DNA"/>
</dbReference>
<gene>
    <name evidence="1" type="ORF">RN607_06165</name>
</gene>
<dbReference type="InterPro" id="IPR025447">
    <property type="entry name" value="DUF4192"/>
</dbReference>
<dbReference type="AlphaFoldDB" id="A0AA96JH24"/>
<accession>A0AA96JH24</accession>
<evidence type="ECO:0000313" key="1">
    <source>
        <dbReference type="EMBL" id="WNM28589.1"/>
    </source>
</evidence>
<proteinExistence type="predicted"/>
<dbReference type="Pfam" id="PF13830">
    <property type="entry name" value="DUF4192"/>
    <property type="match status" value="1"/>
</dbReference>
<dbReference type="RefSeq" id="WP_313545071.1">
    <property type="nucleotide sequence ID" value="NZ_CP134880.1"/>
</dbReference>
<reference evidence="1" key="1">
    <citation type="submission" date="2023-09" db="EMBL/GenBank/DDBJ databases">
        <title>Demequina sp. a novel bacteria isolated from Capsicum annuum.</title>
        <authorList>
            <person name="Humaira Z."/>
            <person name="Lee J."/>
            <person name="Cho D."/>
        </authorList>
    </citation>
    <scope>NUCLEOTIDE SEQUENCE</scope>
    <source>
        <strain evidence="1">PMTSA13</strain>
    </source>
</reference>
<dbReference type="KEGG" id="dcp:RN607_06165"/>
<protein>
    <submittedName>
        <fullName evidence="1">DUF4192 family protein</fullName>
    </submittedName>
</protein>
<organism evidence="1">
    <name type="scientific">Demequina capsici</name>
    <dbReference type="NCBI Taxonomy" id="3075620"/>
    <lineage>
        <taxon>Bacteria</taxon>
        <taxon>Bacillati</taxon>
        <taxon>Actinomycetota</taxon>
        <taxon>Actinomycetes</taxon>
        <taxon>Micrococcales</taxon>
        <taxon>Demequinaceae</taxon>
        <taxon>Demequina</taxon>
    </lineage>
</organism>
<dbReference type="Proteomes" id="UP001303408">
    <property type="component" value="Chromosome"/>
</dbReference>